<reference evidence="1" key="1">
    <citation type="journal article" date="2020" name="Stud. Mycol.">
        <title>101 Dothideomycetes genomes: a test case for predicting lifestyles and emergence of pathogens.</title>
        <authorList>
            <person name="Haridas S."/>
            <person name="Albert R."/>
            <person name="Binder M."/>
            <person name="Bloem J."/>
            <person name="Labutti K."/>
            <person name="Salamov A."/>
            <person name="Andreopoulos B."/>
            <person name="Baker S."/>
            <person name="Barry K."/>
            <person name="Bills G."/>
            <person name="Bluhm B."/>
            <person name="Cannon C."/>
            <person name="Castanera R."/>
            <person name="Culley D."/>
            <person name="Daum C."/>
            <person name="Ezra D."/>
            <person name="Gonzalez J."/>
            <person name="Henrissat B."/>
            <person name="Kuo A."/>
            <person name="Liang C."/>
            <person name="Lipzen A."/>
            <person name="Lutzoni F."/>
            <person name="Magnuson J."/>
            <person name="Mondo S."/>
            <person name="Nolan M."/>
            <person name="Ohm R."/>
            <person name="Pangilinan J."/>
            <person name="Park H.-J."/>
            <person name="Ramirez L."/>
            <person name="Alfaro M."/>
            <person name="Sun H."/>
            <person name="Tritt A."/>
            <person name="Yoshinaga Y."/>
            <person name="Zwiers L.-H."/>
            <person name="Turgeon B."/>
            <person name="Goodwin S."/>
            <person name="Spatafora J."/>
            <person name="Crous P."/>
            <person name="Grigoriev I."/>
        </authorList>
    </citation>
    <scope>NUCLEOTIDE SEQUENCE</scope>
    <source>
        <strain evidence="1">ATCC 200398</strain>
    </source>
</reference>
<sequence length="190" mass="21030">TPATNATSPSIRSTCETEYPTELRLMSSQFPELDFRPGLFLMTMRQENDDRQWATQVQFQNMPNSSSVCRLELVLPSNSMLRIFGVSPVMNVYRVARAPSSNATWNTFSFAPNNKSQTTVFGSVNGAADAIFEVRQNGGVVVVGEEPCSETMTFQMGMAAPGQGYANYWDFLQVNPPAVPVQGWRVVHSC</sequence>
<dbReference type="EMBL" id="MU003528">
    <property type="protein sequence ID" value="KAF2465756.1"/>
    <property type="molecule type" value="Genomic_DNA"/>
</dbReference>
<evidence type="ECO:0000313" key="2">
    <source>
        <dbReference type="Proteomes" id="UP000799755"/>
    </source>
</evidence>
<feature type="non-terminal residue" evidence="1">
    <location>
        <position position="190"/>
    </location>
</feature>
<evidence type="ECO:0000313" key="1">
    <source>
        <dbReference type="EMBL" id="KAF2465756.1"/>
    </source>
</evidence>
<dbReference type="Proteomes" id="UP000799755">
    <property type="component" value="Unassembled WGS sequence"/>
</dbReference>
<feature type="non-terminal residue" evidence="1">
    <location>
        <position position="1"/>
    </location>
</feature>
<accession>A0ACB6QHY6</accession>
<organism evidence="1 2">
    <name type="scientific">Lindgomyces ingoldianus</name>
    <dbReference type="NCBI Taxonomy" id="673940"/>
    <lineage>
        <taxon>Eukaryota</taxon>
        <taxon>Fungi</taxon>
        <taxon>Dikarya</taxon>
        <taxon>Ascomycota</taxon>
        <taxon>Pezizomycotina</taxon>
        <taxon>Dothideomycetes</taxon>
        <taxon>Pleosporomycetidae</taxon>
        <taxon>Pleosporales</taxon>
        <taxon>Lindgomycetaceae</taxon>
        <taxon>Lindgomyces</taxon>
    </lineage>
</organism>
<keyword evidence="2" id="KW-1185">Reference proteome</keyword>
<name>A0ACB6QHY6_9PLEO</name>
<protein>
    <submittedName>
        <fullName evidence="1">Uncharacterized protein</fullName>
    </submittedName>
</protein>
<proteinExistence type="predicted"/>
<gene>
    <name evidence="1" type="ORF">BDR25DRAFT_187722</name>
</gene>
<comment type="caution">
    <text evidence="1">The sequence shown here is derived from an EMBL/GenBank/DDBJ whole genome shotgun (WGS) entry which is preliminary data.</text>
</comment>